<dbReference type="PANTHER" id="PTHR14222">
    <property type="entry name" value="CONDENSIN"/>
    <property type="match status" value="1"/>
</dbReference>
<evidence type="ECO:0000256" key="6">
    <source>
        <dbReference type="ARBA" id="ARBA00022776"/>
    </source>
</evidence>
<dbReference type="InterPro" id="IPR007673">
    <property type="entry name" value="Condensin_cplx_su1"/>
</dbReference>
<organism evidence="14">
    <name type="scientific">Rhodotorula toruloides</name>
    <name type="common">Yeast</name>
    <name type="synonym">Rhodosporidium toruloides</name>
    <dbReference type="NCBI Taxonomy" id="5286"/>
    <lineage>
        <taxon>Eukaryota</taxon>
        <taxon>Fungi</taxon>
        <taxon>Dikarya</taxon>
        <taxon>Basidiomycota</taxon>
        <taxon>Pucciniomycotina</taxon>
        <taxon>Microbotryomycetes</taxon>
        <taxon>Sporidiobolales</taxon>
        <taxon>Sporidiobolaceae</taxon>
        <taxon>Rhodotorula</taxon>
    </lineage>
</organism>
<feature type="compositionally biased region" description="Low complexity" evidence="11">
    <location>
        <begin position="1320"/>
        <end position="1332"/>
    </location>
</feature>
<evidence type="ECO:0000256" key="2">
    <source>
        <dbReference type="ARBA" id="ARBA00004286"/>
    </source>
</evidence>
<evidence type="ECO:0000256" key="5">
    <source>
        <dbReference type="ARBA" id="ARBA00022618"/>
    </source>
</evidence>
<dbReference type="PANTHER" id="PTHR14222:SF2">
    <property type="entry name" value="CONDENSIN COMPLEX SUBUNIT 1"/>
    <property type="match status" value="1"/>
</dbReference>
<feature type="region of interest" description="Disordered" evidence="11">
    <location>
        <begin position="136"/>
        <end position="160"/>
    </location>
</feature>
<protein>
    <recommendedName>
        <fullName evidence="10">Condensin complex subunit 1</fullName>
    </recommendedName>
</protein>
<dbReference type="InterPro" id="IPR026971">
    <property type="entry name" value="CND1/NCAPD3"/>
</dbReference>
<feature type="compositionally biased region" description="Acidic residues" evidence="11">
    <location>
        <begin position="488"/>
        <end position="498"/>
    </location>
</feature>
<dbReference type="SUPFAM" id="SSF48371">
    <property type="entry name" value="ARM repeat"/>
    <property type="match status" value="1"/>
</dbReference>
<comment type="similarity">
    <text evidence="3 10">Belongs to the CND1 (condensin subunit 1) family.</text>
</comment>
<dbReference type="GO" id="GO:0010032">
    <property type="term" value="P:meiotic chromosome condensation"/>
    <property type="evidence" value="ECO:0007669"/>
    <property type="project" value="TreeGrafter"/>
</dbReference>
<feature type="domain" description="Condensin complex subunit 1 N-terminal" evidence="13">
    <location>
        <begin position="75"/>
        <end position="244"/>
    </location>
</feature>
<dbReference type="InterPro" id="IPR011989">
    <property type="entry name" value="ARM-like"/>
</dbReference>
<dbReference type="GO" id="GO:0042393">
    <property type="term" value="F:histone binding"/>
    <property type="evidence" value="ECO:0007669"/>
    <property type="project" value="TreeGrafter"/>
</dbReference>
<sequence>MDWQLSTYITQLNDDPNFTLTHNPLDVCQLDQHDLHNALNNLVDTLTTEPAAVADPDTFDQLASFLQHADALSGQALSKLFDAITSSFSSLLDSLRAVDSPTDHSSYRSFKDPLEIYAFFVMWCVRVGEKIGAKAGEAEGGRGKKPAASKSKSKTKSSAKDATFSWPSQIPDILGVMVKALRTIKTERIWVTTAERDEVVASCFLRPLNVLCEHESYLKQPEIKAGIFRILCLAAKNHGQAFNVQMTIMQNLQYTEHLAEPMAELVTVYAKEFDSEGLGEKVLGEIADRQFSAQDTKGPRSFSRFLIRLAETSPRTVLKQIVLLQKHLDSESYPMRNAILEVLGLLIRELALTEPGALSLDPAKHTRLLSSFFDLLTERLMDLNSYVRAKTASVLLKTCDLPPSRFPAQRLEIARLAARSLYDKASTVRKNCLALLVKLVVTHPYGLHGGELGREMWEERLDKLENELKVLDLPDEAEREARRLMEDVAEEEEGEGEEGAVKQEEGEEAEEEDDDDESDAEGTPKKRKPLKGKGKGRASAPRRSELDLAAADQSAVLSQVDSATLQRLRLTKAYYTDALSFIETLEGALETVTELLASSVKGEVLEAIEFCKTCKEYKVEAAEQGVRRMLHLIWSKDEAGTAGAAATGAANQGGGEGDEDAVKEAKGIRSRLIECYSQLYFEPPQDVSEKDQVAFVARNVIELTRDATLAELTSLEQLLAVMMAKGVVDDQVITKLWQVYSTSKDIPKFQRRGAIIVLGMFAQTKPEVVADHVDTLLKIGLGPHGKQDLVLAKYTCVALGRVGGSVKKVKGSLNDAQVRLPMDSPVFACLAEAIQTPSSSKEWFSMAEQAVNTIYNLGDQPDALCSEILRQMTVRVFGPRAQTEDKGKAKEQVGEEVDGDAEMVEDEVREAGEDAAADAMDEDDGAAGPQDPLTGNAFDLSQLVFVAGHCAIKQLVHLELVERDLKRRKAEEDKAKGGKKAADDELDQVAGSVEDEIGDVIAAAKEKELLYGPESLLAVFGPMAATIVAQPKIYKNSMLQTAATLALSKFMCVSSEFCAAHLMLLFKVLETSKEPAVRSNIVIALGDIAVCFSTIMDENSDRLYAGLHDKDPTVKKNTLMVLTHLILNGMIKVKGQLGEMAKCLSDDDKRIKDLAHLFFEELATKDKAIYNNLPDIISHLSTGANPVSEDTFQTSMRFIFKFKKEAESVVEKLCQRFQATTEPRQWRDIAFCLSLLPFNSDLAVKKLTEGLPFYQDKLHEETVFKRFGEILAKIRAPTNKLNKTESDLKEFEDALEAHRAKGAEDQDLTKKVAKSRRRGAAAPKAAAAAPARRTARRAKARSETPPSSPER</sequence>
<dbReference type="Gene3D" id="1.25.10.10">
    <property type="entry name" value="Leucine-rich Repeat Variant"/>
    <property type="match status" value="2"/>
</dbReference>
<feature type="region of interest" description="Disordered" evidence="11">
    <location>
        <begin position="488"/>
        <end position="544"/>
    </location>
</feature>
<dbReference type="GO" id="GO:0000779">
    <property type="term" value="C:condensed chromosome, centromeric region"/>
    <property type="evidence" value="ECO:0007669"/>
    <property type="project" value="TreeGrafter"/>
</dbReference>
<comment type="function">
    <text evidence="10">Regulatory subunit of the condensin complex, a complex required for conversion of interphase chromatin into mitotic-like condense chromosomes. The condensin complex probably introduces positive supercoils into relaxed DNA in the presence of type I topoisomerases and converts nicked DNA into positive knotted forms in the presence of type II topoisomerases.</text>
</comment>
<dbReference type="Pfam" id="PF12922">
    <property type="entry name" value="Cnd1_N"/>
    <property type="match status" value="1"/>
</dbReference>
<dbReference type="OrthoDB" id="436262at2759"/>
<feature type="compositionally biased region" description="Basic residues" evidence="11">
    <location>
        <begin position="525"/>
        <end position="536"/>
    </location>
</feature>
<dbReference type="InterPro" id="IPR016024">
    <property type="entry name" value="ARM-type_fold"/>
</dbReference>
<accession>A0A061BAV4</accession>
<evidence type="ECO:0000256" key="1">
    <source>
        <dbReference type="ARBA" id="ARBA00004123"/>
    </source>
</evidence>
<dbReference type="GO" id="GO:0005634">
    <property type="term" value="C:nucleus"/>
    <property type="evidence" value="ECO:0007669"/>
    <property type="project" value="UniProtKB-SubCell"/>
</dbReference>
<dbReference type="InterPro" id="IPR024324">
    <property type="entry name" value="Condensin_cplx_su1_N"/>
</dbReference>
<keyword evidence="4" id="KW-0158">Chromosome</keyword>
<evidence type="ECO:0000256" key="11">
    <source>
        <dbReference type="SAM" id="MobiDB-lite"/>
    </source>
</evidence>
<evidence type="ECO:0000259" key="12">
    <source>
        <dbReference type="Pfam" id="PF12717"/>
    </source>
</evidence>
<dbReference type="GO" id="GO:0051301">
    <property type="term" value="P:cell division"/>
    <property type="evidence" value="ECO:0007669"/>
    <property type="project" value="UniProtKB-KW"/>
</dbReference>
<feature type="region of interest" description="Disordered" evidence="11">
    <location>
        <begin position="1299"/>
        <end position="1351"/>
    </location>
</feature>
<keyword evidence="7 10" id="KW-0226">DNA condensation</keyword>
<dbReference type="InterPro" id="IPR032682">
    <property type="entry name" value="Cnd1_C"/>
</dbReference>
<feature type="domain" description="Condensin complex subunit 1 C-terminal" evidence="12">
    <location>
        <begin position="1077"/>
        <end position="1234"/>
    </location>
</feature>
<evidence type="ECO:0000259" key="13">
    <source>
        <dbReference type="Pfam" id="PF12922"/>
    </source>
</evidence>
<evidence type="ECO:0000256" key="10">
    <source>
        <dbReference type="PIRNR" id="PIRNR017127"/>
    </source>
</evidence>
<evidence type="ECO:0000256" key="7">
    <source>
        <dbReference type="ARBA" id="ARBA00023067"/>
    </source>
</evidence>
<dbReference type="GO" id="GO:0000796">
    <property type="term" value="C:condensin complex"/>
    <property type="evidence" value="ECO:0007669"/>
    <property type="project" value="TreeGrafter"/>
</dbReference>
<evidence type="ECO:0000256" key="3">
    <source>
        <dbReference type="ARBA" id="ARBA00009606"/>
    </source>
</evidence>
<feature type="compositionally biased region" description="Basic and acidic residues" evidence="11">
    <location>
        <begin position="1299"/>
        <end position="1310"/>
    </location>
</feature>
<gene>
    <name evidence="14" type="ORF">RHTO0S_13e05226g</name>
</gene>
<feature type="compositionally biased region" description="Acidic residues" evidence="11">
    <location>
        <begin position="910"/>
        <end position="925"/>
    </location>
</feature>
<evidence type="ECO:0000256" key="9">
    <source>
        <dbReference type="ARBA" id="ARBA00023306"/>
    </source>
</evidence>
<comment type="subcellular location">
    <subcellularLocation>
        <location evidence="2">Chromosome</location>
    </subcellularLocation>
    <subcellularLocation>
        <location evidence="1">Nucleus</location>
    </subcellularLocation>
</comment>
<proteinExistence type="inferred from homology"/>
<feature type="compositionally biased region" description="Basic residues" evidence="11">
    <location>
        <begin position="143"/>
        <end position="157"/>
    </location>
</feature>
<name>A0A061BAV4_RHOTO</name>
<feature type="compositionally biased region" description="Acidic residues" evidence="11">
    <location>
        <begin position="505"/>
        <end position="520"/>
    </location>
</feature>
<keyword evidence="6 10" id="KW-0498">Mitosis</keyword>
<dbReference type="Pfam" id="PF12717">
    <property type="entry name" value="Cnd1"/>
    <property type="match status" value="1"/>
</dbReference>
<evidence type="ECO:0000256" key="8">
    <source>
        <dbReference type="ARBA" id="ARBA00023242"/>
    </source>
</evidence>
<keyword evidence="9 10" id="KW-0131">Cell cycle</keyword>
<reference evidence="14" key="1">
    <citation type="journal article" date="2014" name="Genome Announc.">
        <title>Draft genome sequence of Rhodosporidium toruloides CECT1137, an oleaginous yeast of biotechnological interest.</title>
        <authorList>
            <person name="Morin N."/>
            <person name="Calcas X."/>
            <person name="Devillers H."/>
            <person name="Durrens P."/>
            <person name="Sherman D.J."/>
            <person name="Nicaud J.-M."/>
            <person name="Neuveglise C."/>
        </authorList>
    </citation>
    <scope>NUCLEOTIDE SEQUENCE</scope>
    <source>
        <strain evidence="14">CECT1137</strain>
    </source>
</reference>
<keyword evidence="5 10" id="KW-0132">Cell division</keyword>
<keyword evidence="8" id="KW-0539">Nucleus</keyword>
<dbReference type="EMBL" id="LK052948">
    <property type="protein sequence ID" value="CDR47050.1"/>
    <property type="molecule type" value="Genomic_DNA"/>
</dbReference>
<evidence type="ECO:0000256" key="4">
    <source>
        <dbReference type="ARBA" id="ARBA00022454"/>
    </source>
</evidence>
<dbReference type="GO" id="GO:0007076">
    <property type="term" value="P:mitotic chromosome condensation"/>
    <property type="evidence" value="ECO:0007669"/>
    <property type="project" value="InterPro"/>
</dbReference>
<feature type="region of interest" description="Disordered" evidence="11">
    <location>
        <begin position="910"/>
        <end position="931"/>
    </location>
</feature>
<evidence type="ECO:0000313" key="14">
    <source>
        <dbReference type="EMBL" id="CDR47050.1"/>
    </source>
</evidence>
<dbReference type="PIRSF" id="PIRSF017127">
    <property type="entry name" value="Condensin_D2"/>
    <property type="match status" value="1"/>
</dbReference>